<keyword evidence="2 5" id="KW-0812">Transmembrane</keyword>
<dbReference type="InterPro" id="IPR020846">
    <property type="entry name" value="MFS_dom"/>
</dbReference>
<feature type="transmembrane region" description="Helical" evidence="5">
    <location>
        <begin position="302"/>
        <end position="322"/>
    </location>
</feature>
<name>A0A370NIE2_9BURK</name>
<dbReference type="Gene3D" id="1.20.1250.20">
    <property type="entry name" value="MFS general substrate transporter like domains"/>
    <property type="match status" value="1"/>
</dbReference>
<feature type="transmembrane region" description="Helical" evidence="5">
    <location>
        <begin position="189"/>
        <end position="209"/>
    </location>
</feature>
<evidence type="ECO:0000256" key="3">
    <source>
        <dbReference type="ARBA" id="ARBA00022989"/>
    </source>
</evidence>
<feature type="transmembrane region" description="Helical" evidence="5">
    <location>
        <begin position="69"/>
        <end position="89"/>
    </location>
</feature>
<comment type="caution">
    <text evidence="7">The sequence shown here is derived from an EMBL/GenBank/DDBJ whole genome shotgun (WGS) entry which is preliminary data.</text>
</comment>
<evidence type="ECO:0000313" key="8">
    <source>
        <dbReference type="Proteomes" id="UP000255165"/>
    </source>
</evidence>
<comment type="subcellular location">
    <subcellularLocation>
        <location evidence="1">Membrane</location>
        <topology evidence="1">Multi-pass membrane protein</topology>
    </subcellularLocation>
</comment>
<feature type="transmembrane region" description="Helical" evidence="5">
    <location>
        <begin position="34"/>
        <end position="57"/>
    </location>
</feature>
<dbReference type="AlphaFoldDB" id="A0A370NIE2"/>
<feature type="transmembrane region" description="Helical" evidence="5">
    <location>
        <begin position="334"/>
        <end position="352"/>
    </location>
</feature>
<accession>A0A370NIE2</accession>
<feature type="transmembrane region" description="Helical" evidence="5">
    <location>
        <begin position="159"/>
        <end position="183"/>
    </location>
</feature>
<feature type="transmembrane region" description="Helical" evidence="5">
    <location>
        <begin position="424"/>
        <end position="446"/>
    </location>
</feature>
<evidence type="ECO:0000256" key="5">
    <source>
        <dbReference type="SAM" id="Phobius"/>
    </source>
</evidence>
<dbReference type="PANTHER" id="PTHR23508">
    <property type="entry name" value="CARBOXYLIC ACID TRANSPORTER PROTEIN HOMOLOG"/>
    <property type="match status" value="1"/>
</dbReference>
<dbReference type="InterPro" id="IPR005829">
    <property type="entry name" value="Sugar_transporter_CS"/>
</dbReference>
<dbReference type="PROSITE" id="PS50850">
    <property type="entry name" value="MFS"/>
    <property type="match status" value="1"/>
</dbReference>
<evidence type="ECO:0000256" key="4">
    <source>
        <dbReference type="ARBA" id="ARBA00023136"/>
    </source>
</evidence>
<keyword evidence="4 5" id="KW-0472">Membrane</keyword>
<keyword evidence="3 5" id="KW-1133">Transmembrane helix</keyword>
<dbReference type="Proteomes" id="UP000255165">
    <property type="component" value="Unassembled WGS sequence"/>
</dbReference>
<feature type="transmembrane region" description="Helical" evidence="5">
    <location>
        <begin position="101"/>
        <end position="120"/>
    </location>
</feature>
<dbReference type="SUPFAM" id="SSF103473">
    <property type="entry name" value="MFS general substrate transporter"/>
    <property type="match status" value="1"/>
</dbReference>
<dbReference type="InterPro" id="IPR011701">
    <property type="entry name" value="MFS"/>
</dbReference>
<dbReference type="PANTHER" id="PTHR23508:SF10">
    <property type="entry name" value="CARBOXYLIC ACID TRANSPORTER PROTEIN HOMOLOG"/>
    <property type="match status" value="1"/>
</dbReference>
<feature type="transmembrane region" description="Helical" evidence="5">
    <location>
        <begin position="358"/>
        <end position="381"/>
    </location>
</feature>
<evidence type="ECO:0000256" key="2">
    <source>
        <dbReference type="ARBA" id="ARBA00022692"/>
    </source>
</evidence>
<dbReference type="InterPro" id="IPR036259">
    <property type="entry name" value="MFS_trans_sf"/>
</dbReference>
<sequence>MTTSTPRQAQEAGSGVIDIAMLIDTQPMSAFQKWIMVLIGCTVVMDGFDIQALGFVAPAIVQAWQISPASLGPVFGAGLFGMLAGSIVLGAMSDRIGRRPVLIGATVFYGLCMLSTTLVQTIPQFLVIRFLTGFGIGGVMGNAIALVSEYSPQKRRASLMTWVSCGFTAGAIASGVLSAALVPTAGWKSIFVVGGVMPLIVALAMLKILPESLQLLVIKRSDPQRIAPWLGRIAPDVQVNASTSFTVHGQASAKASVGELFSSGRGTMTLLLWGINFANLLDLFFLSNWLPMLSLRTGDGSATAVLIGTSLQVGGTVGALLMGPLMDRFGFYRVLTLGFLVATVAVAAVGLPDLSLGLRYAVVLISGVCIVGGQPAINALTATLYPTSLRATGVGWSLGVGRAGSIVGPVVAGQLIELHWSNTALFVAAAVPALAACLMLVMLAGVTGGRRRGEESQPVLNH</sequence>
<organism evidence="7 8">
    <name type="scientific">Cupriavidus lacunae</name>
    <dbReference type="NCBI Taxonomy" id="2666307"/>
    <lineage>
        <taxon>Bacteria</taxon>
        <taxon>Pseudomonadati</taxon>
        <taxon>Pseudomonadota</taxon>
        <taxon>Betaproteobacteria</taxon>
        <taxon>Burkholderiales</taxon>
        <taxon>Burkholderiaceae</taxon>
        <taxon>Cupriavidus</taxon>
    </lineage>
</organism>
<evidence type="ECO:0000256" key="1">
    <source>
        <dbReference type="ARBA" id="ARBA00004141"/>
    </source>
</evidence>
<feature type="transmembrane region" description="Helical" evidence="5">
    <location>
        <begin position="270"/>
        <end position="290"/>
    </location>
</feature>
<feature type="transmembrane region" description="Helical" evidence="5">
    <location>
        <begin position="126"/>
        <end position="147"/>
    </location>
</feature>
<dbReference type="CDD" id="cd17365">
    <property type="entry name" value="MFS_PcaK_like"/>
    <property type="match status" value="1"/>
</dbReference>
<proteinExistence type="predicted"/>
<protein>
    <submittedName>
        <fullName evidence="7">Aromatic acid/H+ symport family MFS transporter</fullName>
    </submittedName>
</protein>
<dbReference type="EMBL" id="QKWJ01000101">
    <property type="protein sequence ID" value="RDK05352.1"/>
    <property type="molecule type" value="Genomic_DNA"/>
</dbReference>
<dbReference type="Pfam" id="PF07690">
    <property type="entry name" value="MFS_1"/>
    <property type="match status" value="2"/>
</dbReference>
<feature type="domain" description="Major facilitator superfamily (MFS) profile" evidence="6">
    <location>
        <begin position="35"/>
        <end position="447"/>
    </location>
</feature>
<dbReference type="GO" id="GO:0005886">
    <property type="term" value="C:plasma membrane"/>
    <property type="evidence" value="ECO:0007669"/>
    <property type="project" value="TreeGrafter"/>
</dbReference>
<evidence type="ECO:0000313" key="7">
    <source>
        <dbReference type="EMBL" id="RDK05352.1"/>
    </source>
</evidence>
<feature type="transmembrane region" description="Helical" evidence="5">
    <location>
        <begin position="393"/>
        <end position="412"/>
    </location>
</feature>
<keyword evidence="8" id="KW-1185">Reference proteome</keyword>
<reference evidence="8" key="1">
    <citation type="submission" date="2018-06" db="EMBL/GenBank/DDBJ databases">
        <authorList>
            <person name="Feng T."/>
            <person name="Jeon C.O."/>
        </authorList>
    </citation>
    <scope>NUCLEOTIDE SEQUENCE [LARGE SCALE GENOMIC DNA]</scope>
    <source>
        <strain evidence="8">S23</strain>
    </source>
</reference>
<dbReference type="PROSITE" id="PS00217">
    <property type="entry name" value="SUGAR_TRANSPORT_2"/>
    <property type="match status" value="1"/>
</dbReference>
<gene>
    <name evidence="7" type="ORF">DN412_37450</name>
</gene>
<dbReference type="GO" id="GO:0046943">
    <property type="term" value="F:carboxylic acid transmembrane transporter activity"/>
    <property type="evidence" value="ECO:0007669"/>
    <property type="project" value="TreeGrafter"/>
</dbReference>
<dbReference type="PROSITE" id="PS00216">
    <property type="entry name" value="SUGAR_TRANSPORT_1"/>
    <property type="match status" value="1"/>
</dbReference>
<evidence type="ECO:0000259" key="6">
    <source>
        <dbReference type="PROSITE" id="PS50850"/>
    </source>
</evidence>